<protein>
    <submittedName>
        <fullName evidence="3">Alpha-galactosidase</fullName>
    </submittedName>
    <submittedName>
        <fullName evidence="4">Glycoside hydrolase clan GH-D</fullName>
    </submittedName>
</protein>
<dbReference type="HOGENOM" id="CLU_404246_0_0_0"/>
<reference evidence="4 5" key="1">
    <citation type="submission" date="2011-09" db="EMBL/GenBank/DDBJ databases">
        <title>The permanent draft genome of Caldithrix abyssi DSM 13497.</title>
        <authorList>
            <consortium name="US DOE Joint Genome Institute (JGI-PGF)"/>
            <person name="Lucas S."/>
            <person name="Han J."/>
            <person name="Lapidus A."/>
            <person name="Bruce D."/>
            <person name="Goodwin L."/>
            <person name="Pitluck S."/>
            <person name="Peters L."/>
            <person name="Kyrpides N."/>
            <person name="Mavromatis K."/>
            <person name="Ivanova N."/>
            <person name="Mikhailova N."/>
            <person name="Chertkov O."/>
            <person name="Detter J.C."/>
            <person name="Tapia R."/>
            <person name="Han C."/>
            <person name="Land M."/>
            <person name="Hauser L."/>
            <person name="Markowitz V."/>
            <person name="Cheng J.-F."/>
            <person name="Hugenholtz P."/>
            <person name="Woyke T."/>
            <person name="Wu D."/>
            <person name="Spring S."/>
            <person name="Brambilla E."/>
            <person name="Klenk H.-P."/>
            <person name="Eisen J.A."/>
        </authorList>
    </citation>
    <scope>NUCLEOTIDE SEQUENCE [LARGE SCALE GENOMIC DNA]</scope>
    <source>
        <strain evidence="4 5">DSM 13497</strain>
    </source>
</reference>
<dbReference type="Proteomes" id="UP000004671">
    <property type="component" value="Chromosome"/>
</dbReference>
<keyword evidence="2" id="KW-0326">Glycosidase</keyword>
<dbReference type="SUPFAM" id="SSF51445">
    <property type="entry name" value="(Trans)glycosidases"/>
    <property type="match status" value="1"/>
</dbReference>
<dbReference type="KEGG" id="caby:Cabys_1671"/>
<evidence type="ECO:0000313" key="4">
    <source>
        <dbReference type="EMBL" id="EHO42427.1"/>
    </source>
</evidence>
<dbReference type="Proteomes" id="UP000183868">
    <property type="component" value="Chromosome"/>
</dbReference>
<dbReference type="InterPro" id="IPR013785">
    <property type="entry name" value="Aldolase_TIM"/>
</dbReference>
<dbReference type="OrthoDB" id="9758822at2"/>
<dbReference type="Gene3D" id="3.20.20.70">
    <property type="entry name" value="Aldolase class I"/>
    <property type="match status" value="1"/>
</dbReference>
<name>H1XRE6_CALAY</name>
<dbReference type="CDD" id="cd14791">
    <property type="entry name" value="GH36"/>
    <property type="match status" value="1"/>
</dbReference>
<keyword evidence="1 4" id="KW-0378">Hydrolase</keyword>
<dbReference type="STRING" id="880073.Cabys_1671"/>
<dbReference type="InterPro" id="IPR002252">
    <property type="entry name" value="Glyco_hydro_36"/>
</dbReference>
<accession>H1XRE6</accession>
<dbReference type="AlphaFoldDB" id="H1XRE6"/>
<dbReference type="Pfam" id="PF02065">
    <property type="entry name" value="Melibiase"/>
    <property type="match status" value="1"/>
</dbReference>
<organism evidence="4 5">
    <name type="scientific">Caldithrix abyssi DSM 13497</name>
    <dbReference type="NCBI Taxonomy" id="880073"/>
    <lineage>
        <taxon>Bacteria</taxon>
        <taxon>Pseudomonadati</taxon>
        <taxon>Calditrichota</taxon>
        <taxon>Calditrichia</taxon>
        <taxon>Calditrichales</taxon>
        <taxon>Calditrichaceae</taxon>
        <taxon>Caldithrix</taxon>
    </lineage>
</organism>
<gene>
    <name evidence="3" type="ORF">Cabys_1671</name>
    <name evidence="4" type="ORF">Calab_2820</name>
</gene>
<dbReference type="PaxDb" id="880073-Calab_2820"/>
<evidence type="ECO:0000256" key="1">
    <source>
        <dbReference type="ARBA" id="ARBA00022801"/>
    </source>
</evidence>
<dbReference type="GO" id="GO:0004557">
    <property type="term" value="F:alpha-galactosidase activity"/>
    <property type="evidence" value="ECO:0007669"/>
    <property type="project" value="InterPro"/>
</dbReference>
<dbReference type="RefSeq" id="WP_006929766.1">
    <property type="nucleotide sequence ID" value="NZ_CM001402.1"/>
</dbReference>
<dbReference type="EMBL" id="CP018099">
    <property type="protein sequence ID" value="APF18420.1"/>
    <property type="molecule type" value="Genomic_DNA"/>
</dbReference>
<dbReference type="PANTHER" id="PTHR43053">
    <property type="entry name" value="GLYCOSIDASE FAMILY 31"/>
    <property type="match status" value="1"/>
</dbReference>
<reference evidence="3 6" key="2">
    <citation type="submission" date="2016-11" db="EMBL/GenBank/DDBJ databases">
        <title>Genomic analysis of Caldithrix abyssi and proposal of a novel bacterial phylum Caldithrichaeota.</title>
        <authorList>
            <person name="Kublanov I."/>
            <person name="Sigalova O."/>
            <person name="Gavrilov S."/>
            <person name="Lebedinsky A."/>
            <person name="Ivanova N."/>
            <person name="Daum C."/>
            <person name="Reddy T."/>
            <person name="Klenk H.P."/>
            <person name="Goker M."/>
            <person name="Reva O."/>
            <person name="Miroshnichenko M."/>
            <person name="Kyprides N."/>
            <person name="Woyke T."/>
            <person name="Gelfand M."/>
        </authorList>
    </citation>
    <scope>NUCLEOTIDE SEQUENCE [LARGE SCALE GENOMIC DNA]</scope>
    <source>
        <strain evidence="3 6">LF13</strain>
    </source>
</reference>
<dbReference type="EMBL" id="CM001402">
    <property type="protein sequence ID" value="EHO42427.1"/>
    <property type="molecule type" value="Genomic_DNA"/>
</dbReference>
<evidence type="ECO:0000256" key="2">
    <source>
        <dbReference type="ARBA" id="ARBA00023295"/>
    </source>
</evidence>
<evidence type="ECO:0000313" key="3">
    <source>
        <dbReference type="EMBL" id="APF18420.1"/>
    </source>
</evidence>
<keyword evidence="5" id="KW-1185">Reference proteome</keyword>
<evidence type="ECO:0000313" key="5">
    <source>
        <dbReference type="Proteomes" id="UP000004671"/>
    </source>
</evidence>
<dbReference type="PROSITE" id="PS51257">
    <property type="entry name" value="PROKAR_LIPOPROTEIN"/>
    <property type="match status" value="1"/>
</dbReference>
<dbReference type="InterPro" id="IPR017853">
    <property type="entry name" value="GH"/>
</dbReference>
<sequence precursor="true">MRIFFLLIVFLTFVSCQKQPTITNKFLKIEFNPLLHSRVSALADQSRPLMDTFQPAEQLILQDRRIDAFSLQQFKSGTFQDSIGAGKELKLTGIFEDSALKIEKQVYIKMYDQFPQMAVFQVRYKNLGGQPLLVEGWINHRYTLLPEQKTTPSYWSFQAASYPERPDWVLPVERGFYKENYQGMNASDYGGGIPVVDLWRTDAGLAVGHLALTPKLVSLPVRFDSTAEGATLAITSKRRLSLQTGESFTTLPTFLTVHRGDFFRPLQSYSQMMQKRGLKFKPYPETAYQPIWCAWGYERGFTVEQIEGALPKVKEVGLDWAVIDDGWQTAEGDWFLHPKKFPRGDRDMRALVDRIHAMGLKAKLWFVPLAADPGTRLLKEHSDMLLLNEDGSTQLITWWDSYYLCPAYEPTRQYFKGLITKIIKDWDFDGLKLDGQHQNAVPPCYNPAHNHARPEEAVEALPAFFDMIYQTAISIKPDAVVEICPCGDAASFFNMAVENQPVASDPTSSWQIRLKGKAHKALMGPQAPYYGDHVELSDGKDDFASTIGIGGVPGTKFVWPPESYFNKETGHIGLTPEKEKIWKKWIGLYKKYQLAKGQYVGTLYDLGYDRPEAHVIQKGDTLFYAFYADDFNGTIELRGLPAKKTLTVYDYENAKNLGTVSSERPFLKAQFKKHLLIYVK</sequence>
<dbReference type="InterPro" id="IPR050985">
    <property type="entry name" value="Alpha-glycosidase_related"/>
</dbReference>
<dbReference type="InParanoid" id="H1XRE6"/>
<evidence type="ECO:0000313" key="6">
    <source>
        <dbReference type="Proteomes" id="UP000183868"/>
    </source>
</evidence>
<proteinExistence type="predicted"/>
<dbReference type="GO" id="GO:0016052">
    <property type="term" value="P:carbohydrate catabolic process"/>
    <property type="evidence" value="ECO:0007669"/>
    <property type="project" value="InterPro"/>
</dbReference>
<dbReference type="PANTHER" id="PTHR43053:SF3">
    <property type="entry name" value="ALPHA-GALACTOSIDASE C-RELATED"/>
    <property type="match status" value="1"/>
</dbReference>
<dbReference type="eggNOG" id="COG1501">
    <property type="taxonomic scope" value="Bacteria"/>
</dbReference>